<dbReference type="GO" id="GO:0003677">
    <property type="term" value="F:DNA binding"/>
    <property type="evidence" value="ECO:0007669"/>
    <property type="project" value="UniProtKB-KW"/>
</dbReference>
<dbReference type="PANTHER" id="PTHR30363">
    <property type="entry name" value="HTH-TYPE TRANSCRIPTIONAL REGULATOR SRLR-RELATED"/>
    <property type="match status" value="1"/>
</dbReference>
<evidence type="ECO:0000256" key="2">
    <source>
        <dbReference type="ARBA" id="ARBA00023125"/>
    </source>
</evidence>
<dbReference type="PANTHER" id="PTHR30363:SF44">
    <property type="entry name" value="AGA OPERON TRANSCRIPTIONAL REPRESSOR-RELATED"/>
    <property type="match status" value="1"/>
</dbReference>
<dbReference type="InterPro" id="IPR036390">
    <property type="entry name" value="WH_DNA-bd_sf"/>
</dbReference>
<dbReference type="SUPFAM" id="SSF46785">
    <property type="entry name" value="Winged helix' DNA-binding domain"/>
    <property type="match status" value="1"/>
</dbReference>
<dbReference type="InterPro" id="IPR014036">
    <property type="entry name" value="DeoR-like_C"/>
</dbReference>
<dbReference type="Proteomes" id="UP000278542">
    <property type="component" value="Unassembled WGS sequence"/>
</dbReference>
<dbReference type="Pfam" id="PF00455">
    <property type="entry name" value="DeoRC"/>
    <property type="match status" value="1"/>
</dbReference>
<dbReference type="RefSeq" id="WP_147405425.1">
    <property type="nucleotide sequence ID" value="NZ_RBWY01000002.1"/>
</dbReference>
<dbReference type="SUPFAM" id="SSF100950">
    <property type="entry name" value="NagB/RpiA/CoA transferase-like"/>
    <property type="match status" value="1"/>
</dbReference>
<evidence type="ECO:0000256" key="3">
    <source>
        <dbReference type="ARBA" id="ARBA00023163"/>
    </source>
</evidence>
<dbReference type="SMART" id="SM00420">
    <property type="entry name" value="HTH_DEOR"/>
    <property type="match status" value="1"/>
</dbReference>
<dbReference type="GO" id="GO:0003700">
    <property type="term" value="F:DNA-binding transcription factor activity"/>
    <property type="evidence" value="ECO:0007669"/>
    <property type="project" value="InterPro"/>
</dbReference>
<dbReference type="InterPro" id="IPR001034">
    <property type="entry name" value="DeoR_HTH"/>
</dbReference>
<feature type="domain" description="HTH deoR-type" evidence="4">
    <location>
        <begin position="8"/>
        <end position="63"/>
    </location>
</feature>
<gene>
    <name evidence="5" type="ORF">DES39_1503</name>
</gene>
<evidence type="ECO:0000256" key="1">
    <source>
        <dbReference type="ARBA" id="ARBA00023015"/>
    </source>
</evidence>
<keyword evidence="1" id="KW-0805">Transcription regulation</keyword>
<evidence type="ECO:0000259" key="4">
    <source>
        <dbReference type="PROSITE" id="PS51000"/>
    </source>
</evidence>
<dbReference type="EMBL" id="RBWY01000002">
    <property type="protein sequence ID" value="RKS86077.1"/>
    <property type="molecule type" value="Genomic_DNA"/>
</dbReference>
<comment type="caution">
    <text evidence="5">The sequence shown here is derived from an EMBL/GenBank/DDBJ whole genome shotgun (WGS) entry which is preliminary data.</text>
</comment>
<dbReference type="Gene3D" id="1.10.10.10">
    <property type="entry name" value="Winged helix-like DNA-binding domain superfamily/Winged helix DNA-binding domain"/>
    <property type="match status" value="1"/>
</dbReference>
<organism evidence="5 6">
    <name type="scientific">Orbus hercynius</name>
    <dbReference type="NCBI Taxonomy" id="593135"/>
    <lineage>
        <taxon>Bacteria</taxon>
        <taxon>Pseudomonadati</taxon>
        <taxon>Pseudomonadota</taxon>
        <taxon>Gammaproteobacteria</taxon>
        <taxon>Orbales</taxon>
        <taxon>Orbaceae</taxon>
        <taxon>Orbus</taxon>
    </lineage>
</organism>
<protein>
    <submittedName>
        <fullName evidence="5">DeoR family transcriptional regulator</fullName>
    </submittedName>
</protein>
<dbReference type="SMART" id="SM01134">
    <property type="entry name" value="DeoRC"/>
    <property type="match status" value="1"/>
</dbReference>
<dbReference type="Pfam" id="PF08220">
    <property type="entry name" value="HTH_DeoR"/>
    <property type="match status" value="1"/>
</dbReference>
<dbReference type="PRINTS" id="PR00037">
    <property type="entry name" value="HTHLACR"/>
</dbReference>
<dbReference type="InterPro" id="IPR050313">
    <property type="entry name" value="Carb_Metab_HTH_regulators"/>
</dbReference>
<dbReference type="PROSITE" id="PS51000">
    <property type="entry name" value="HTH_DEOR_2"/>
    <property type="match status" value="1"/>
</dbReference>
<keyword evidence="3" id="KW-0804">Transcription</keyword>
<proteinExistence type="predicted"/>
<sequence>MARASSALLKRRLDIAEIVRKQGEVKVDELSELLNVSGVTIRQDLTYLEQQGYLKRSFGGAIYLAPEGSASTDHRSTERYQQPIDHQSDIELVQQSLNYIQDGDTLFLGHGQLIRKLIPFLYGKKGIKLIINDLANALLAKEFTQAEVIIVGGMLADNNLIQDDNVLRFIISQYPISRFIIEVAAMSRDNALIIENSEQLKSYQQVLKHAQQTIAILPQRLVNDAHNSVGKLKDVEIAILSRAAVAHYHQQLFDCYFTQSYATKHSITYQNKQEA</sequence>
<dbReference type="PROSITE" id="PS00894">
    <property type="entry name" value="HTH_DEOR_1"/>
    <property type="match status" value="1"/>
</dbReference>
<dbReference type="OrthoDB" id="5685843at2"/>
<keyword evidence="2" id="KW-0238">DNA-binding</keyword>
<evidence type="ECO:0000313" key="5">
    <source>
        <dbReference type="EMBL" id="RKS86077.1"/>
    </source>
</evidence>
<name>A0A495RF10_9GAMM</name>
<dbReference type="AlphaFoldDB" id="A0A495RF10"/>
<dbReference type="InterPro" id="IPR037171">
    <property type="entry name" value="NagB/RpiA_transferase-like"/>
</dbReference>
<dbReference type="InterPro" id="IPR036388">
    <property type="entry name" value="WH-like_DNA-bd_sf"/>
</dbReference>
<dbReference type="InterPro" id="IPR018356">
    <property type="entry name" value="Tscrpt_reg_HTH_DeoR_CS"/>
</dbReference>
<keyword evidence="6" id="KW-1185">Reference proteome</keyword>
<evidence type="ECO:0000313" key="6">
    <source>
        <dbReference type="Proteomes" id="UP000278542"/>
    </source>
</evidence>
<reference evidence="5 6" key="1">
    <citation type="submission" date="2018-10" db="EMBL/GenBank/DDBJ databases">
        <title>Genomic Encyclopedia of Type Strains, Phase IV (KMG-IV): sequencing the most valuable type-strain genomes for metagenomic binning, comparative biology and taxonomic classification.</title>
        <authorList>
            <person name="Goeker M."/>
        </authorList>
    </citation>
    <scope>NUCLEOTIDE SEQUENCE [LARGE SCALE GENOMIC DNA]</scope>
    <source>
        <strain evidence="5 6">DSM 22228</strain>
    </source>
</reference>
<accession>A0A495RF10</accession>